<evidence type="ECO:0000313" key="7">
    <source>
        <dbReference type="EMBL" id="MBB1088817.1"/>
    </source>
</evidence>
<keyword evidence="8" id="KW-1185">Reference proteome</keyword>
<name>A0A7W3YF49_9GAMM</name>
<sequence length="1290" mass="136339">MAANTPSPTPEEREARIRELRERRRARLRWLAVRAAILGVVLGGLVAMLLYWLLMTVGGRDMLLSQVKARLPANASLEWREAEGPVAGPMTLRGIRFEMDGLVFTAERATVDPAIRPLIGRTLRLDALELDDATLQLPPSEDEPFELPRWPDVLPAIEPPLALEADHVQVDGFVVTRLEASPGGAVEAVPVVGIRQLRGGLRARSGILEVERLDIDSDLGLFHVHGEYRPGDNYRTDLLATAVLPAAPGRTPGRLGLVARGDLAHMDVGIGGRVPGALRATATLRGESPVRWNLDVDADAIDPGLLAGSDVPAETPLQVELRIAGVDGEAQLQGEVVQGELSARVLPSTVRLRDNVLDVDPLVVEALEGRVRAEGHADFSDPGHTRLRVAVNARGLTWTGAAPAAGETAAPAIRADADLGVAGTLDAWAAVGRATLTRDLEQADMHFDARGDAEKARIQQLEVEMPTGRLDVEGNVAWAPALAWQAEARLAGFDPGYFLADWAGAVDGRIASEGRVLDGGALQATVDIEDLGGRLRDRPLDGEAHVAIEGDTYSGDIALGLGGSRIEAEGRIADTLDIDARVAPLQLADLLPDGHGRLEGTIQLEGRRDAPDLSANLRGDALGVAGYAAERLSLQGDLPWRGGGGRLSLQAQGVQAGVALDTLDVQARGAVEALQLDAEARGEIGELSLAGGVDRRGAAWQGQLARLRLAPARGASWTLEQPAGFRIAGADIRLDRSCLAASEGGHLCASADWPRQGVAVQGEQLPLLLVEPYLPERGDGRPWVMRGELALDARLRPVGNAWDGHVELSSPSGGLKFRPEAQNEPFHYSGLRLSAEFDANRIEATLDSTINDDGRLDARLRTGWDAQSALDGSIGIDIDDLVWVEMFSPDVLEPQGHLVGQLALSGTREAPHLGGQLRLTDFTTEVPALGILLQDGDITLAAQGDGSARLSGSVFSSNGDEAGGRLDIDGVLGFREGVPPLQLNVRGDNVLVSDTRDLRAVASPDLQVRIAADEPITVTGRVEVPSALLDLERLDGAVSPSDDVVVLDPVDPEDTGASPLALDLEVALGDDVRLNGFGLTGKLDGGMRVRAVPGREMTARGALQVSGRYKAYGQDLTITRGELGWSGGPVSDPLLDVRAERGIGDVTAGVAITGRVSSPKVEVWSDPASTQSEALAYLTLGRPLSTASDSETESLSAANAALAAGGSLLASQLGDKLGLDDAGMMESRTAGGVFGFGKRLSPRLYVGYGVSLLGNGTVLTLKYLLGMGFDVEVESSSIESRGYLNWRKEK</sequence>
<dbReference type="EMBL" id="JACHTE010000006">
    <property type="protein sequence ID" value="MBB1088817.1"/>
    <property type="molecule type" value="Genomic_DNA"/>
</dbReference>
<organism evidence="7 8">
    <name type="scientific">Marilutibacter penaei</name>
    <dbReference type="NCBI Taxonomy" id="2759900"/>
    <lineage>
        <taxon>Bacteria</taxon>
        <taxon>Pseudomonadati</taxon>
        <taxon>Pseudomonadota</taxon>
        <taxon>Gammaproteobacteria</taxon>
        <taxon>Lysobacterales</taxon>
        <taxon>Lysobacteraceae</taxon>
        <taxon>Marilutibacter</taxon>
    </lineage>
</organism>
<keyword evidence="3 5" id="KW-1133">Transmembrane helix</keyword>
<evidence type="ECO:0000256" key="3">
    <source>
        <dbReference type="ARBA" id="ARBA00022989"/>
    </source>
</evidence>
<proteinExistence type="predicted"/>
<dbReference type="InterPro" id="IPR007452">
    <property type="entry name" value="TamB_C"/>
</dbReference>
<keyword evidence="2 5" id="KW-0812">Transmembrane</keyword>
<dbReference type="Proteomes" id="UP000552587">
    <property type="component" value="Unassembled WGS sequence"/>
</dbReference>
<dbReference type="GO" id="GO:0009306">
    <property type="term" value="P:protein secretion"/>
    <property type="evidence" value="ECO:0007669"/>
    <property type="project" value="InterPro"/>
</dbReference>
<protein>
    <submittedName>
        <fullName evidence="7">Translocation/assembly module TamB domain-containing protein</fullName>
    </submittedName>
</protein>
<evidence type="ECO:0000259" key="6">
    <source>
        <dbReference type="Pfam" id="PF04357"/>
    </source>
</evidence>
<evidence type="ECO:0000256" key="2">
    <source>
        <dbReference type="ARBA" id="ARBA00022692"/>
    </source>
</evidence>
<dbReference type="Pfam" id="PF04357">
    <property type="entry name" value="TamB"/>
    <property type="match status" value="1"/>
</dbReference>
<keyword evidence="4 5" id="KW-0472">Membrane</keyword>
<comment type="subcellular location">
    <subcellularLocation>
        <location evidence="1">Membrane</location>
        <topology evidence="1">Single-pass membrane protein</topology>
    </subcellularLocation>
</comment>
<dbReference type="PANTHER" id="PTHR36985:SF1">
    <property type="entry name" value="TRANSLOCATION AND ASSEMBLY MODULE SUBUNIT TAMB"/>
    <property type="match status" value="1"/>
</dbReference>
<evidence type="ECO:0000256" key="4">
    <source>
        <dbReference type="ARBA" id="ARBA00023136"/>
    </source>
</evidence>
<evidence type="ECO:0000256" key="5">
    <source>
        <dbReference type="SAM" id="Phobius"/>
    </source>
</evidence>
<comment type="caution">
    <text evidence="7">The sequence shown here is derived from an EMBL/GenBank/DDBJ whole genome shotgun (WGS) entry which is preliminary data.</text>
</comment>
<feature type="transmembrane region" description="Helical" evidence="5">
    <location>
        <begin position="31"/>
        <end position="54"/>
    </location>
</feature>
<dbReference type="PANTHER" id="PTHR36985">
    <property type="entry name" value="TRANSLOCATION AND ASSEMBLY MODULE SUBUNIT TAMB"/>
    <property type="match status" value="1"/>
</dbReference>
<evidence type="ECO:0000256" key="1">
    <source>
        <dbReference type="ARBA" id="ARBA00004167"/>
    </source>
</evidence>
<dbReference type="GO" id="GO:0005886">
    <property type="term" value="C:plasma membrane"/>
    <property type="evidence" value="ECO:0007669"/>
    <property type="project" value="InterPro"/>
</dbReference>
<gene>
    <name evidence="7" type="ORF">H4F99_09970</name>
</gene>
<feature type="domain" description="Translocation and assembly module TamB C-terminal" evidence="6">
    <location>
        <begin position="960"/>
        <end position="1288"/>
    </location>
</feature>
<dbReference type="GO" id="GO:0097347">
    <property type="term" value="C:TAM protein secretion complex"/>
    <property type="evidence" value="ECO:0007669"/>
    <property type="project" value="TreeGrafter"/>
</dbReference>
<reference evidence="7 8" key="1">
    <citation type="submission" date="2020-07" db="EMBL/GenBank/DDBJ databases">
        <authorList>
            <person name="Xu S."/>
            <person name="Li A."/>
        </authorList>
    </citation>
    <scope>NUCLEOTIDE SEQUENCE [LARGE SCALE GENOMIC DNA]</scope>
    <source>
        <strain evidence="7 8">SG-8</strain>
    </source>
</reference>
<dbReference type="RefSeq" id="WP_182669585.1">
    <property type="nucleotide sequence ID" value="NZ_JACHTE010000006.1"/>
</dbReference>
<accession>A0A7W3YF49</accession>
<evidence type="ECO:0000313" key="8">
    <source>
        <dbReference type="Proteomes" id="UP000552587"/>
    </source>
</evidence>